<dbReference type="GO" id="GO:0016491">
    <property type="term" value="F:oxidoreductase activity"/>
    <property type="evidence" value="ECO:0007669"/>
    <property type="project" value="UniProtKB-KW"/>
</dbReference>
<accession>A0A439CPE4</accession>
<name>A0A439CPE4_9PEZI</name>
<dbReference type="PANTHER" id="PTHR47534:SF3">
    <property type="entry name" value="ALCOHOL DEHYDROGENASE-LIKE C-TERMINAL DOMAIN-CONTAINING PROTEIN"/>
    <property type="match status" value="1"/>
</dbReference>
<dbReference type="SUPFAM" id="SSF51735">
    <property type="entry name" value="NAD(P)-binding Rossmann-fold domains"/>
    <property type="match status" value="1"/>
</dbReference>
<evidence type="ECO:0000313" key="2">
    <source>
        <dbReference type="EMBL" id="RWA04013.1"/>
    </source>
</evidence>
<organism evidence="2 3">
    <name type="scientific">Xylaria grammica</name>
    <dbReference type="NCBI Taxonomy" id="363999"/>
    <lineage>
        <taxon>Eukaryota</taxon>
        <taxon>Fungi</taxon>
        <taxon>Dikarya</taxon>
        <taxon>Ascomycota</taxon>
        <taxon>Pezizomycotina</taxon>
        <taxon>Sordariomycetes</taxon>
        <taxon>Xylariomycetidae</taxon>
        <taxon>Xylariales</taxon>
        <taxon>Xylariaceae</taxon>
        <taxon>Xylaria</taxon>
    </lineage>
</organism>
<dbReference type="InterPro" id="IPR036291">
    <property type="entry name" value="NAD(P)-bd_dom_sf"/>
</dbReference>
<evidence type="ECO:0000256" key="1">
    <source>
        <dbReference type="ARBA" id="ARBA00023002"/>
    </source>
</evidence>
<dbReference type="PANTHER" id="PTHR47534">
    <property type="entry name" value="YALI0E05731P"/>
    <property type="match status" value="1"/>
</dbReference>
<dbReference type="Gene3D" id="3.40.50.720">
    <property type="entry name" value="NAD(P)-binding Rossmann-like Domain"/>
    <property type="match status" value="1"/>
</dbReference>
<evidence type="ECO:0000313" key="3">
    <source>
        <dbReference type="Proteomes" id="UP000286045"/>
    </source>
</evidence>
<comment type="caution">
    <text evidence="2">The sequence shown here is derived from an EMBL/GenBank/DDBJ whole genome shotgun (WGS) entry which is preliminary data.</text>
</comment>
<reference evidence="2 3" key="1">
    <citation type="submission" date="2018-12" db="EMBL/GenBank/DDBJ databases">
        <title>Draft genome sequence of Xylaria grammica IHI A82.</title>
        <authorList>
            <person name="Buettner E."/>
            <person name="Kellner H."/>
        </authorList>
    </citation>
    <scope>NUCLEOTIDE SEQUENCE [LARGE SCALE GENOMIC DNA]</scope>
    <source>
        <strain evidence="2 3">IHI A82</strain>
    </source>
</reference>
<dbReference type="Proteomes" id="UP000286045">
    <property type="component" value="Unassembled WGS sequence"/>
</dbReference>
<keyword evidence="1" id="KW-0560">Oxidoreductase</keyword>
<evidence type="ECO:0008006" key="4">
    <source>
        <dbReference type="Google" id="ProtNLM"/>
    </source>
</evidence>
<protein>
    <recommendedName>
        <fullName evidence="4">Ketoreductase (KR) domain-containing protein</fullName>
    </recommendedName>
</protein>
<dbReference type="AlphaFoldDB" id="A0A439CPE4"/>
<sequence>MVSISSVISSNSRVSSTLPTGLVAVFVGATSGIGEATLKKFAEYADNPRAYFIGRSQQAADRIVAECKALNPRGQYIFRKADVSLIRVVDEICEKLKAEEKHINILFLSCGVPNLDRSKTAEGLHLLAAVNYYARIRFITNLLPLIRQAPSLRRVVTVGGGGHEDELDRTDFPAFNIPAEKLRGHLTSLVTLGLEAVAQNAPEVGLVHDYPGTVRTKLLDNMPEERLKTLKFVPIDESGQRHLFLATSAKFPPANGVAPGGVPLGDGVEVAVGTSGEVGSGVYSIGADCEGVSPDVLKFLHDLRERGLVQEVSQHTEGEFRQIMAG</sequence>
<gene>
    <name evidence="2" type="ORF">EKO27_g11092</name>
</gene>
<keyword evidence="3" id="KW-1185">Reference proteome</keyword>
<dbReference type="InterPro" id="IPR052228">
    <property type="entry name" value="Sec_Metab_Biosynth_Oxidored"/>
</dbReference>
<proteinExistence type="predicted"/>
<dbReference type="Pfam" id="PF00106">
    <property type="entry name" value="adh_short"/>
    <property type="match status" value="1"/>
</dbReference>
<dbReference type="InterPro" id="IPR002347">
    <property type="entry name" value="SDR_fam"/>
</dbReference>
<dbReference type="EMBL" id="RYZI01000650">
    <property type="protein sequence ID" value="RWA04013.1"/>
    <property type="molecule type" value="Genomic_DNA"/>
</dbReference>
<dbReference type="STRING" id="363999.A0A439CPE4"/>